<evidence type="ECO:0000313" key="2">
    <source>
        <dbReference type="EMBL" id="KAL0504552.1"/>
    </source>
</evidence>
<feature type="compositionally biased region" description="Polar residues" evidence="1">
    <location>
        <begin position="150"/>
        <end position="162"/>
    </location>
</feature>
<feature type="region of interest" description="Disordered" evidence="1">
    <location>
        <begin position="596"/>
        <end position="622"/>
    </location>
</feature>
<name>A0AAW3AHC2_9TRYP</name>
<evidence type="ECO:0008006" key="4">
    <source>
        <dbReference type="Google" id="ProtNLM"/>
    </source>
</evidence>
<feature type="region of interest" description="Disordered" evidence="1">
    <location>
        <begin position="142"/>
        <end position="164"/>
    </location>
</feature>
<evidence type="ECO:0000256" key="1">
    <source>
        <dbReference type="SAM" id="MobiDB-lite"/>
    </source>
</evidence>
<sequence length="1129" mass="116849">MDSTRDSIQCKVSLVDVSPLASGDTAPPQDLGQNERCLAPPQEHHAVPPPLCTASITPLISLASSANGASPSATANATLLTSSRLELAKTHRMAESASSMPSSCGATTETETRFGDIQSHVVAPVWKSSSCLLSSHPCATATGGPRRLTSHNSSSTDGTLVQSRKVERMRGLSLRFSTTSPHTLHPSASSLTPREEATQFGERVSQAASSRATSSTPLLCCGLSQSHASEQERRASSAETFLAMVPLLNDDMTASSSKPLLPTAVLPTVVPCAVPLRSSDAGEAQGVASPPVLPSESPTDLATGAATRCTPQRRSRSFDMPFTFTTSMSCGSCGDLSRCYAKQRELSTVPTGALSSEQVTELHGNRRRLPSFMCSPESAGALSALRTQVVTVANPATAHCHSTNGGGTTATFSCNTSTNDGEAETLPRVGPELRRTISCDTLASISSSRSRPVLTPAAHGPPGVLGAASGAASTTTRSVTYTRQNVCLGALDFYGNPVMSLSSLLVQMSLQSGDHEEPDPPEMGVGAVSPYPLTQQQQQQRNTLSMQNLMVHTQQVGQMAPEDKVKRLHAKPDGGGLGMHRETGIAIPHRRRACTKAGSTTATVSTSTSPLTTSTAAPAAKPQVGSLKDVLQECNFLSLKDVLSAIADTHVHELREAQQRLSSIPAGGSDVRDVDGFSASTTTAPVMGNQLPPCVASVLSKADETAATAPCPFGCIPPSAACRLGGTGSEWTCTSTAREGDCGACLSTSASTDTACVPVLHPSVSSMDPQQVLTLAAAITEVSLNLDRSTEASFADSITVAASSPPPLSVASRTRLTGRRSAPTGGCSVGDRISSADFSASFPTLLGETVTAGVAVSPPSIATPSRPRSAVSVGSGLSTAIADASHRVCAASGAFPTTAASAAAIDDVPETPDYRFDPLERKVLLCQSSEDVDDGVKGGMWECPVDRTMRTPLSPPLKTTAVVSFATAASADETRFSTAASTLAHQHGGRYVANWHGLSSGEEVPVRAATLCSATVADAMPHSTRPPVLQQHMEPRMSTDCGACGRSCVGKLEHDGDPTGSVRGASSQKASVTAGGSLASFGDIRVVIASIACLSFDDELSTVSQLRQWARSVSPLVHLQPSTDTEVVT</sequence>
<feature type="region of interest" description="Disordered" evidence="1">
    <location>
        <begin position="281"/>
        <end position="309"/>
    </location>
</feature>
<protein>
    <recommendedName>
        <fullName evidence="4">Protein kinase</fullName>
    </recommendedName>
</protein>
<evidence type="ECO:0000313" key="3">
    <source>
        <dbReference type="Proteomes" id="UP001500131"/>
    </source>
</evidence>
<keyword evidence="3" id="KW-1185">Reference proteome</keyword>
<feature type="compositionally biased region" description="Low complexity" evidence="1">
    <location>
        <begin position="599"/>
        <end position="620"/>
    </location>
</feature>
<dbReference type="Proteomes" id="UP001500131">
    <property type="component" value="Unassembled WGS sequence"/>
</dbReference>
<reference evidence="2 3" key="1">
    <citation type="submission" date="2024-02" db="EMBL/GenBank/DDBJ databases">
        <title>FIRST GENOME SEQUENCES OF Leishmania (Viannia) shawi, Leishmania (Viannia) lindenbergi AND Leishmania (Viannia) utingensis.</title>
        <authorList>
            <person name="Resadore F."/>
            <person name="Custodio M.G.F."/>
            <person name="Boite M.C."/>
            <person name="Cupolillo E."/>
            <person name="Ferreira G.E.M."/>
        </authorList>
    </citation>
    <scope>NUCLEOTIDE SEQUENCE [LARGE SCALE GENOMIC DNA]</scope>
    <source>
        <strain evidence="2 3">MHOM/BR/1966/M15733</strain>
    </source>
</reference>
<gene>
    <name evidence="2" type="ORF">Q4I31_003884</name>
</gene>
<comment type="caution">
    <text evidence="2">The sequence shown here is derived from an EMBL/GenBank/DDBJ whole genome shotgun (WGS) entry which is preliminary data.</text>
</comment>
<feature type="compositionally biased region" description="Polar residues" evidence="1">
    <location>
        <begin position="177"/>
        <end position="192"/>
    </location>
</feature>
<feature type="region of interest" description="Disordered" evidence="1">
    <location>
        <begin position="19"/>
        <end position="44"/>
    </location>
</feature>
<feature type="region of interest" description="Disordered" evidence="1">
    <location>
        <begin position="802"/>
        <end position="826"/>
    </location>
</feature>
<proteinExistence type="predicted"/>
<feature type="region of interest" description="Disordered" evidence="1">
    <location>
        <begin position="177"/>
        <end position="199"/>
    </location>
</feature>
<dbReference type="EMBL" id="JBAMZK010000024">
    <property type="protein sequence ID" value="KAL0504552.1"/>
    <property type="molecule type" value="Genomic_DNA"/>
</dbReference>
<dbReference type="AlphaFoldDB" id="A0AAW3AHC2"/>
<accession>A0AAW3AHC2</accession>
<organism evidence="2 3">
    <name type="scientific">Leishmania lindenbergi</name>
    <dbReference type="NCBI Taxonomy" id="651832"/>
    <lineage>
        <taxon>Eukaryota</taxon>
        <taxon>Discoba</taxon>
        <taxon>Euglenozoa</taxon>
        <taxon>Kinetoplastea</taxon>
        <taxon>Metakinetoplastina</taxon>
        <taxon>Trypanosomatida</taxon>
        <taxon>Trypanosomatidae</taxon>
        <taxon>Leishmaniinae</taxon>
        <taxon>Leishmania</taxon>
    </lineage>
</organism>